<accession>A0A915I481</accession>
<protein>
    <submittedName>
        <fullName evidence="2">Uncharacterized protein</fullName>
    </submittedName>
</protein>
<dbReference type="WBParaSite" id="nRc.2.0.1.t08224-RA">
    <property type="protein sequence ID" value="nRc.2.0.1.t08224-RA"/>
    <property type="gene ID" value="nRc.2.0.1.g08224"/>
</dbReference>
<reference evidence="2" key="1">
    <citation type="submission" date="2022-11" db="UniProtKB">
        <authorList>
            <consortium name="WormBaseParasite"/>
        </authorList>
    </citation>
    <scope>IDENTIFICATION</scope>
</reference>
<evidence type="ECO:0000313" key="1">
    <source>
        <dbReference type="Proteomes" id="UP000887565"/>
    </source>
</evidence>
<name>A0A915I481_ROMCU</name>
<organism evidence="1 2">
    <name type="scientific">Romanomermis culicivorax</name>
    <name type="common">Nematode worm</name>
    <dbReference type="NCBI Taxonomy" id="13658"/>
    <lineage>
        <taxon>Eukaryota</taxon>
        <taxon>Metazoa</taxon>
        <taxon>Ecdysozoa</taxon>
        <taxon>Nematoda</taxon>
        <taxon>Enoplea</taxon>
        <taxon>Dorylaimia</taxon>
        <taxon>Mermithida</taxon>
        <taxon>Mermithoidea</taxon>
        <taxon>Mermithidae</taxon>
        <taxon>Romanomermis</taxon>
    </lineage>
</organism>
<dbReference type="AlphaFoldDB" id="A0A915I481"/>
<proteinExistence type="predicted"/>
<keyword evidence="1" id="KW-1185">Reference proteome</keyword>
<dbReference type="Proteomes" id="UP000887565">
    <property type="component" value="Unplaced"/>
</dbReference>
<evidence type="ECO:0000313" key="2">
    <source>
        <dbReference type="WBParaSite" id="nRc.2.0.1.t08224-RA"/>
    </source>
</evidence>
<sequence length="67" mass="7489">MKQGEDELALEFLKRRNAMTIQGIEKVIDLVQVASVTTVQMVVEEVVKVSAAWIDSGNHNAYPKIVF</sequence>